<dbReference type="InterPro" id="IPR001611">
    <property type="entry name" value="Leu-rich_rpt"/>
</dbReference>
<dbReference type="PANTHER" id="PTHR46545:SF1">
    <property type="entry name" value="LEUCINE-RICH REPEAT-CONTAINING PROTEIN 51"/>
    <property type="match status" value="1"/>
</dbReference>
<keyword evidence="7" id="KW-0687">Ribonucleoprotein</keyword>
<dbReference type="Gene3D" id="3.80.10.10">
    <property type="entry name" value="Ribonuclease Inhibitor"/>
    <property type="match status" value="1"/>
</dbReference>
<keyword evidence="4" id="KW-0433">Leucine-rich repeat</keyword>
<dbReference type="GO" id="GO:1990904">
    <property type="term" value="C:ribonucleoprotein complex"/>
    <property type="evidence" value="ECO:0007669"/>
    <property type="project" value="UniProtKB-KW"/>
</dbReference>
<dbReference type="InterPro" id="IPR057125">
    <property type="entry name" value="NXF1/2/3/5-like_LRR"/>
</dbReference>
<evidence type="ECO:0000256" key="3">
    <source>
        <dbReference type="ARBA" id="ARBA00022490"/>
    </source>
</evidence>
<feature type="non-terminal residue" evidence="7">
    <location>
        <position position="178"/>
    </location>
</feature>
<dbReference type="AlphaFoldDB" id="A0A146KDI7"/>
<keyword evidence="3" id="KW-0963">Cytoplasm</keyword>
<dbReference type="GO" id="GO:0005737">
    <property type="term" value="C:cytoplasm"/>
    <property type="evidence" value="ECO:0007669"/>
    <property type="project" value="UniProtKB-SubCell"/>
</dbReference>
<dbReference type="SUPFAM" id="SSF52058">
    <property type="entry name" value="L domain-like"/>
    <property type="match status" value="1"/>
</dbReference>
<dbReference type="InterPro" id="IPR032675">
    <property type="entry name" value="LRR_dom_sf"/>
</dbReference>
<dbReference type="EMBL" id="GDID01001774">
    <property type="protein sequence ID" value="JAP94832.1"/>
    <property type="molecule type" value="Transcribed_RNA"/>
</dbReference>
<evidence type="ECO:0000259" key="6">
    <source>
        <dbReference type="Pfam" id="PF24048"/>
    </source>
</evidence>
<evidence type="ECO:0000256" key="5">
    <source>
        <dbReference type="ARBA" id="ARBA00022737"/>
    </source>
</evidence>
<accession>A0A146KDI7</accession>
<keyword evidence="5" id="KW-0677">Repeat</keyword>
<dbReference type="Pfam" id="PF24048">
    <property type="entry name" value="LRR_NXF1-5"/>
    <property type="match status" value="1"/>
</dbReference>
<dbReference type="PANTHER" id="PTHR46545">
    <property type="entry name" value="LEUCINE-RICH REPEAT-CONTAINING PROTEIN 51"/>
    <property type="match status" value="1"/>
</dbReference>
<dbReference type="PROSITE" id="PS51450">
    <property type="entry name" value="LRR"/>
    <property type="match status" value="2"/>
</dbReference>
<sequence>IISYANYNVQKVEELIPEQSNCGKRKPVNFDPEKHKKSHFQPGSQMGLDLQSCYLVDLLQISSLVNSTFFQPSDLIYLDLKCNKLQQLNGLEQLSSLKILYLHGNEIADVKKLLTVKQLHLDALTVHGNPLVQQQNYKFWILLNFPQIKRLDFGGVTKRERGEAEFMQKQGLITLKVQ</sequence>
<comment type="subcellular location">
    <subcellularLocation>
        <location evidence="1">Cytoplasm</location>
    </subcellularLocation>
</comment>
<reference evidence="7" key="1">
    <citation type="submission" date="2015-07" db="EMBL/GenBank/DDBJ databases">
        <title>Adaptation to a free-living lifestyle via gene acquisitions in the diplomonad Trepomonas sp. PC1.</title>
        <authorList>
            <person name="Xu F."/>
            <person name="Jerlstrom-Hultqvist J."/>
            <person name="Kolisko M."/>
            <person name="Simpson A.G.B."/>
            <person name="Roger A.J."/>
            <person name="Svard S.G."/>
            <person name="Andersson J.O."/>
        </authorList>
    </citation>
    <scope>NUCLEOTIDE SEQUENCE</scope>
    <source>
        <strain evidence="7">PC1</strain>
    </source>
</reference>
<evidence type="ECO:0000256" key="4">
    <source>
        <dbReference type="ARBA" id="ARBA00022614"/>
    </source>
</evidence>
<gene>
    <name evidence="7" type="ORF">TPC1_12372</name>
</gene>
<name>A0A146KDI7_9EUKA</name>
<evidence type="ECO:0000256" key="2">
    <source>
        <dbReference type="ARBA" id="ARBA00014223"/>
    </source>
</evidence>
<evidence type="ECO:0000313" key="7">
    <source>
        <dbReference type="EMBL" id="JAP94832.1"/>
    </source>
</evidence>
<proteinExistence type="predicted"/>
<feature type="domain" description="NXF1/2/3/5-like leucine-rich repeat" evidence="6">
    <location>
        <begin position="73"/>
        <end position="152"/>
    </location>
</feature>
<evidence type="ECO:0000256" key="1">
    <source>
        <dbReference type="ARBA" id="ARBA00004496"/>
    </source>
</evidence>
<protein>
    <recommendedName>
        <fullName evidence="2">Leucine-rich repeat-containing protein 51</fullName>
    </recommendedName>
</protein>
<feature type="non-terminal residue" evidence="7">
    <location>
        <position position="1"/>
    </location>
</feature>
<organism evidence="7">
    <name type="scientific">Trepomonas sp. PC1</name>
    <dbReference type="NCBI Taxonomy" id="1076344"/>
    <lineage>
        <taxon>Eukaryota</taxon>
        <taxon>Metamonada</taxon>
        <taxon>Diplomonadida</taxon>
        <taxon>Hexamitidae</taxon>
        <taxon>Hexamitinae</taxon>
        <taxon>Trepomonas</taxon>
    </lineage>
</organism>